<sequence length="1579" mass="174474">MLKRYEDHSDIATTIRFLSQESTAFSTEVTQSMTTTVEHAIAATTNEEAVGSTIAARLRILLNESIRALTDEVTYESFQTMPASSAIATLLVTLYSLESVIAKVSEPAPSATADVSVGQLQRTEQIQETQISLAERRRLQLIHVVKATSEERAELVRALERYQQNREISEVLRILERSNVVLSQRITSQMISILEENRSVRTAEAREEVVEKLRETLTHTVQLLTEPTTYAMWRTSEQITSLSTLVLTVASIERVVANFTAPEEVQTEVETSLRRETAEVISKILSVTTKSTQEARLGADSTTESITLINKEIEEASMVEAPQIQTVQSSSVVREYGNDAAEANVIAGVLASPPPEAEEASIVRKMQQVLFLRCAIKASQEQQEQLTASMFHALDEESTSKVVKVIKEQGTGLSACATSEIQSALDKELFRTGESEEVQGQSGERIKAALTRCIGALTDETVHTLWKTATKSEMVELVKSLVLLEGVVLDTFEPTEAATELVKMLRREEPKQLLTKLMTAIEQEFIERTFTYSRIQQDVRVRGEEAAQEILRQFPDQHTAAAKKAIREYGEESANVGIKGGILEIYAKQEETTSTYIRDRRRILLESTMAAATYESAETHTNITHPEDVADFVASKQMPVTITSSLSALAYSDSQITSDLSIRAAEQDSTLSFTAKDRIKVEDAVSTKQTSEETEHGIWETAQKAAFSEITLTQKAKEFDQMQTALQASTEKSTEIEQTLANLQQEFAEMQIATKQKQSDIKDFSIANESQEVELEKKQSMAGEFAKIPEVSRSATTSNAHEFVYEAAGTLFTHGYLQTRPQEQATAESTFIQDRRLVDVKTVSASQDESVERSEELKKDVRTADTTEKTTATSLLDTSSLSLRASQEEHTIKTVEYYKREQRYDVGRTQAEKQRLAAKESTQEVGEEAAYGIWRTVEGVETEVSLPNSERKQEQLSASIHASTEETVATSSDFQKMSSAEALSTVNLDRTDSTAKMFSVEQQRFESRFTQHEAQAERSTVIADVTAASDVATMHEYGLSDIQVGGALGHLAPKKSESAEAAVQIPHTQRLETFTKMAASTEITIEKTDAIGKAEAMESTVMREVISNKEEAQLSTPGMTVEQAVVDFNRKRGSTSYGVGKSMSATSIEAAQITSKETSVSSVFGIWDSGISIEDSQKTIRETSVESSDVTLSLRASETEAVLSEVELLKQPTDYAMSLVKDVRKEEGRRGFSIEELDVTTSYQRCAMGEIAVTTEKDIVVVSSTGSATEFAKEQAGLVAVLGSIEPPLEEFKSVSVKLEASKKLELESMMKATEEVSTETQSLLQKEEMNMQSERTVKETTTEQEMRGIKASEFSSADQTVSLISGGEKGESDVQVTDRIVTASTAKMQESTQEDVQGIWRTPSGAETTFTLKEKEVSVEKRTLSTKASLQEDVLMSEEKIHDVSAKVERIMVEKEHEDASRKYFIASEALSKSVEKSGVEAVAGESISEKRMATTAGKFREFSKEETVLGLVAHTIEAPRGQHEEQSISIRTSSTIRLGENMEASKEQFADQPVMLTKMKIRCQCNTLLVKSKKLSA</sequence>
<feature type="region of interest" description="Disordered" evidence="2">
    <location>
        <begin position="843"/>
        <end position="869"/>
    </location>
</feature>
<accession>W2SGG7</accession>
<protein>
    <submittedName>
        <fullName evidence="3">Uncharacterized protein</fullName>
    </submittedName>
</protein>
<feature type="coiled-coil region" evidence="1">
    <location>
        <begin position="726"/>
        <end position="760"/>
    </location>
</feature>
<keyword evidence="4" id="KW-1185">Reference proteome</keyword>
<name>W2SGG7_NECAM</name>
<keyword evidence="1" id="KW-0175">Coiled coil</keyword>
<gene>
    <name evidence="3" type="ORF">NECAME_15671</name>
</gene>
<dbReference type="Proteomes" id="UP000053676">
    <property type="component" value="Unassembled WGS sequence"/>
</dbReference>
<feature type="region of interest" description="Disordered" evidence="2">
    <location>
        <begin position="1321"/>
        <end position="1348"/>
    </location>
</feature>
<evidence type="ECO:0000256" key="1">
    <source>
        <dbReference type="SAM" id="Coils"/>
    </source>
</evidence>
<proteinExistence type="predicted"/>
<organism evidence="3 4">
    <name type="scientific">Necator americanus</name>
    <name type="common">Human hookworm</name>
    <dbReference type="NCBI Taxonomy" id="51031"/>
    <lineage>
        <taxon>Eukaryota</taxon>
        <taxon>Metazoa</taxon>
        <taxon>Ecdysozoa</taxon>
        <taxon>Nematoda</taxon>
        <taxon>Chromadorea</taxon>
        <taxon>Rhabditida</taxon>
        <taxon>Rhabditina</taxon>
        <taxon>Rhabditomorpha</taxon>
        <taxon>Strongyloidea</taxon>
        <taxon>Ancylostomatidae</taxon>
        <taxon>Bunostominae</taxon>
        <taxon>Necator</taxon>
    </lineage>
</organism>
<feature type="compositionally biased region" description="Basic and acidic residues" evidence="2">
    <location>
        <begin position="850"/>
        <end position="868"/>
    </location>
</feature>
<feature type="compositionally biased region" description="Basic and acidic residues" evidence="2">
    <location>
        <begin position="1326"/>
        <end position="1348"/>
    </location>
</feature>
<dbReference type="OrthoDB" id="5872910at2759"/>
<evidence type="ECO:0000313" key="4">
    <source>
        <dbReference type="Proteomes" id="UP000053676"/>
    </source>
</evidence>
<evidence type="ECO:0000313" key="3">
    <source>
        <dbReference type="EMBL" id="ETN68719.1"/>
    </source>
</evidence>
<reference evidence="4" key="1">
    <citation type="journal article" date="2014" name="Nat. Genet.">
        <title>Genome of the human hookworm Necator americanus.</title>
        <authorList>
            <person name="Tang Y.T."/>
            <person name="Gao X."/>
            <person name="Rosa B.A."/>
            <person name="Abubucker S."/>
            <person name="Hallsworth-Pepin K."/>
            <person name="Martin J."/>
            <person name="Tyagi R."/>
            <person name="Heizer E."/>
            <person name="Zhang X."/>
            <person name="Bhonagiri-Palsikar V."/>
            <person name="Minx P."/>
            <person name="Warren W.C."/>
            <person name="Wang Q."/>
            <person name="Zhan B."/>
            <person name="Hotez P.J."/>
            <person name="Sternberg P.W."/>
            <person name="Dougall A."/>
            <person name="Gaze S.T."/>
            <person name="Mulvenna J."/>
            <person name="Sotillo J."/>
            <person name="Ranganathan S."/>
            <person name="Rabelo E.M."/>
            <person name="Wilson R.K."/>
            <person name="Felgner P.L."/>
            <person name="Bethony J."/>
            <person name="Hawdon J.M."/>
            <person name="Gasser R.B."/>
            <person name="Loukas A."/>
            <person name="Mitreva M."/>
        </authorList>
    </citation>
    <scope>NUCLEOTIDE SEQUENCE [LARGE SCALE GENOMIC DNA]</scope>
</reference>
<dbReference type="EMBL" id="KI669212">
    <property type="protein sequence ID" value="ETN68719.1"/>
    <property type="molecule type" value="Genomic_DNA"/>
</dbReference>
<dbReference type="KEGG" id="nai:NECAME_15671"/>
<evidence type="ECO:0000256" key="2">
    <source>
        <dbReference type="SAM" id="MobiDB-lite"/>
    </source>
</evidence>